<evidence type="ECO:0000256" key="2">
    <source>
        <dbReference type="ARBA" id="ARBA00001947"/>
    </source>
</evidence>
<name>A0A1T4NGU6_9BACT</name>
<dbReference type="InterPro" id="IPR015797">
    <property type="entry name" value="NUDIX_hydrolase-like_dom_sf"/>
</dbReference>
<dbReference type="Gene3D" id="3.90.79.10">
    <property type="entry name" value="Nucleoside Triphosphate Pyrophosphohydrolase"/>
    <property type="match status" value="1"/>
</dbReference>
<keyword evidence="6" id="KW-0378">Hydrolase</keyword>
<dbReference type="RefSeq" id="WP_139366716.1">
    <property type="nucleotide sequence ID" value="NZ_FUWR01000007.1"/>
</dbReference>
<proteinExistence type="inferred from homology"/>
<sequence>MSDSLLGASCKSPATVAALKRQLSPAATKQQLPYPETINLPFNRQALPNGFVLHPTPQPATDADGIWVLLQGATVVMRDVAGELFLPEGACPDWLQLKHPPLSFGTLQGKPVRVASVPSGLQIPPELVAEPFNAFRERITPELMTVAGIGKQLLHWQRMSRFCSYCGQPLEQLPESWGKKCVGCTNEHFPHIHPCAIVLIRRDDQLLLIHKPEWPVGRYSLVAGFLDVGESMEECAIREAMEETGVTIKNVRYVASQAWPFPSQQMVGFVADYAYGDIVVDGKEIDDARWFSIGALPSLPASRSIARFLIDSCSIGAN</sequence>
<dbReference type="PROSITE" id="PS00893">
    <property type="entry name" value="NUDIX_BOX"/>
    <property type="match status" value="1"/>
</dbReference>
<dbReference type="GO" id="GO:0005829">
    <property type="term" value="C:cytosol"/>
    <property type="evidence" value="ECO:0007669"/>
    <property type="project" value="TreeGrafter"/>
</dbReference>
<dbReference type="OrthoDB" id="9791656at2"/>
<evidence type="ECO:0000256" key="8">
    <source>
        <dbReference type="ARBA" id="ARBA00023027"/>
    </source>
</evidence>
<keyword evidence="8" id="KW-0520">NAD</keyword>
<comment type="catalytic activity">
    <reaction evidence="9">
        <text>a 5'-end NAD(+)-phospho-ribonucleoside in mRNA + H2O = a 5'-end phospho-adenosine-phospho-ribonucleoside in mRNA + beta-nicotinamide D-ribonucleotide + 2 H(+)</text>
        <dbReference type="Rhea" id="RHEA:60876"/>
        <dbReference type="Rhea" id="RHEA-COMP:15698"/>
        <dbReference type="Rhea" id="RHEA-COMP:15719"/>
        <dbReference type="ChEBI" id="CHEBI:14649"/>
        <dbReference type="ChEBI" id="CHEBI:15377"/>
        <dbReference type="ChEBI" id="CHEBI:15378"/>
        <dbReference type="ChEBI" id="CHEBI:144029"/>
        <dbReference type="ChEBI" id="CHEBI:144051"/>
    </reaction>
    <physiologicalReaction direction="left-to-right" evidence="9">
        <dbReference type="Rhea" id="RHEA:60877"/>
    </physiologicalReaction>
</comment>
<dbReference type="Pfam" id="PF00293">
    <property type="entry name" value="NUDIX"/>
    <property type="match status" value="1"/>
</dbReference>
<dbReference type="Pfam" id="PF09297">
    <property type="entry name" value="Zn_ribbon_NUD"/>
    <property type="match status" value="1"/>
</dbReference>
<accession>A0A1T4NGU6</accession>
<dbReference type="GO" id="GO:0046872">
    <property type="term" value="F:metal ion binding"/>
    <property type="evidence" value="ECO:0007669"/>
    <property type="project" value="UniProtKB-KW"/>
</dbReference>
<dbReference type="InterPro" id="IPR000086">
    <property type="entry name" value="NUDIX_hydrolase_dom"/>
</dbReference>
<organism evidence="11 12">
    <name type="scientific">Trichlorobacter thiogenes</name>
    <dbReference type="NCBI Taxonomy" id="115783"/>
    <lineage>
        <taxon>Bacteria</taxon>
        <taxon>Pseudomonadati</taxon>
        <taxon>Thermodesulfobacteriota</taxon>
        <taxon>Desulfuromonadia</taxon>
        <taxon>Geobacterales</taxon>
        <taxon>Geobacteraceae</taxon>
        <taxon>Trichlorobacter</taxon>
    </lineage>
</organism>
<dbReference type="GO" id="GO:0006742">
    <property type="term" value="P:NADP+ catabolic process"/>
    <property type="evidence" value="ECO:0007669"/>
    <property type="project" value="TreeGrafter"/>
</dbReference>
<keyword evidence="5" id="KW-0479">Metal-binding</keyword>
<comment type="cofactor">
    <cofactor evidence="2">
        <name>Zn(2+)</name>
        <dbReference type="ChEBI" id="CHEBI:29105"/>
    </cofactor>
</comment>
<protein>
    <recommendedName>
        <fullName evidence="4">NAD(+) diphosphatase</fullName>
        <ecNumber evidence="4">3.6.1.22</ecNumber>
    </recommendedName>
</protein>
<dbReference type="NCBIfam" id="NF001299">
    <property type="entry name" value="PRK00241.1"/>
    <property type="match status" value="1"/>
</dbReference>
<keyword evidence="7" id="KW-0460">Magnesium</keyword>
<dbReference type="Proteomes" id="UP000190102">
    <property type="component" value="Unassembled WGS sequence"/>
</dbReference>
<evidence type="ECO:0000256" key="6">
    <source>
        <dbReference type="ARBA" id="ARBA00022801"/>
    </source>
</evidence>
<evidence type="ECO:0000256" key="9">
    <source>
        <dbReference type="ARBA" id="ARBA00023679"/>
    </source>
</evidence>
<dbReference type="Pfam" id="PF09296">
    <property type="entry name" value="NUDIX-like"/>
    <property type="match status" value="1"/>
</dbReference>
<dbReference type="InterPro" id="IPR015375">
    <property type="entry name" value="NADH_PPase-like_N"/>
</dbReference>
<comment type="similarity">
    <text evidence="3">Belongs to the Nudix hydrolase family. NudC subfamily.</text>
</comment>
<dbReference type="PANTHER" id="PTHR42904:SF6">
    <property type="entry name" value="NAD-CAPPED RNA HYDROLASE NUDT12"/>
    <property type="match status" value="1"/>
</dbReference>
<dbReference type="InterPro" id="IPR050241">
    <property type="entry name" value="NAD-cap_RNA_hydrolase_NudC"/>
</dbReference>
<dbReference type="PANTHER" id="PTHR42904">
    <property type="entry name" value="NUDIX HYDROLASE, NUDC SUBFAMILY"/>
    <property type="match status" value="1"/>
</dbReference>
<evidence type="ECO:0000256" key="7">
    <source>
        <dbReference type="ARBA" id="ARBA00022842"/>
    </source>
</evidence>
<dbReference type="InterPro" id="IPR049734">
    <property type="entry name" value="NudC-like_C"/>
</dbReference>
<dbReference type="InterPro" id="IPR020084">
    <property type="entry name" value="NUDIX_hydrolase_CS"/>
</dbReference>
<evidence type="ECO:0000313" key="12">
    <source>
        <dbReference type="Proteomes" id="UP000190102"/>
    </source>
</evidence>
<dbReference type="CDD" id="cd03429">
    <property type="entry name" value="NUDIX_NADH_pyrophosphatase_Nudt13"/>
    <property type="match status" value="1"/>
</dbReference>
<evidence type="ECO:0000256" key="4">
    <source>
        <dbReference type="ARBA" id="ARBA00012381"/>
    </source>
</evidence>
<reference evidence="12" key="1">
    <citation type="submission" date="2017-02" db="EMBL/GenBank/DDBJ databases">
        <authorList>
            <person name="Varghese N."/>
            <person name="Submissions S."/>
        </authorList>
    </citation>
    <scope>NUCLEOTIDE SEQUENCE [LARGE SCALE GENOMIC DNA]</scope>
    <source>
        <strain evidence="12">ATCC BAA-34</strain>
    </source>
</reference>
<comment type="cofactor">
    <cofactor evidence="1">
        <name>Mg(2+)</name>
        <dbReference type="ChEBI" id="CHEBI:18420"/>
    </cofactor>
</comment>
<keyword evidence="12" id="KW-1185">Reference proteome</keyword>
<dbReference type="EC" id="3.6.1.22" evidence="4"/>
<dbReference type="Gene3D" id="3.90.79.20">
    <property type="match status" value="1"/>
</dbReference>
<feature type="domain" description="Nudix hydrolase" evidence="10">
    <location>
        <begin position="190"/>
        <end position="313"/>
    </location>
</feature>
<evidence type="ECO:0000256" key="5">
    <source>
        <dbReference type="ARBA" id="ARBA00022723"/>
    </source>
</evidence>
<gene>
    <name evidence="11" type="ORF">SAMN02745119_01608</name>
</gene>
<dbReference type="AlphaFoldDB" id="A0A1T4NGU6"/>
<evidence type="ECO:0000313" key="11">
    <source>
        <dbReference type="EMBL" id="SJZ77968.1"/>
    </source>
</evidence>
<dbReference type="PROSITE" id="PS51462">
    <property type="entry name" value="NUDIX"/>
    <property type="match status" value="1"/>
</dbReference>
<dbReference type="STRING" id="115783.SAMN02745119_01608"/>
<dbReference type="EMBL" id="FUWR01000007">
    <property type="protein sequence ID" value="SJZ77968.1"/>
    <property type="molecule type" value="Genomic_DNA"/>
</dbReference>
<evidence type="ECO:0000256" key="1">
    <source>
        <dbReference type="ARBA" id="ARBA00001946"/>
    </source>
</evidence>
<dbReference type="GO" id="GO:0019677">
    <property type="term" value="P:NAD+ catabolic process"/>
    <property type="evidence" value="ECO:0007669"/>
    <property type="project" value="TreeGrafter"/>
</dbReference>
<dbReference type="InterPro" id="IPR015376">
    <property type="entry name" value="Znr_NADH_PPase"/>
</dbReference>
<dbReference type="SUPFAM" id="SSF55811">
    <property type="entry name" value="Nudix"/>
    <property type="match status" value="2"/>
</dbReference>
<evidence type="ECO:0000256" key="3">
    <source>
        <dbReference type="ARBA" id="ARBA00009595"/>
    </source>
</evidence>
<evidence type="ECO:0000259" key="10">
    <source>
        <dbReference type="PROSITE" id="PS51462"/>
    </source>
</evidence>
<dbReference type="GO" id="GO:0035529">
    <property type="term" value="F:NADH pyrophosphatase activity"/>
    <property type="evidence" value="ECO:0007669"/>
    <property type="project" value="TreeGrafter"/>
</dbReference>